<evidence type="ECO:0000313" key="1">
    <source>
        <dbReference type="EMBL" id="AEA43835.1"/>
    </source>
</evidence>
<accession>F2IIC6</accession>
<sequence length="158" mass="18613" precursor="true">MKKIFYIFICCFLVLACTKENGKKPYDFAFVFESGDEWHFEWKIYEKPRKDDYDDEDLSQDINLKDGRGIYLENDKVLIKTESKKLMGSFFIEKTETTIFSGNQTGSFEGYLTVEGSYEKKGRKFIVEDGTFEFLWTNAEVYGMQDTVLKGKWTLKRL</sequence>
<dbReference type="KEGG" id="fte:Fluta_1848"/>
<protein>
    <submittedName>
        <fullName evidence="1">Uncharacterized protein</fullName>
    </submittedName>
</protein>
<reference evidence="2" key="2">
    <citation type="submission" date="2011-02" db="EMBL/GenBank/DDBJ databases">
        <title>The complete genome of Fluviicola taffensis DSM 16823.</title>
        <authorList>
            <consortium name="US DOE Joint Genome Institute (JGI-PGF)"/>
            <person name="Lucas S."/>
            <person name="Copeland A."/>
            <person name="Lapidus A."/>
            <person name="Bruce D."/>
            <person name="Goodwin L."/>
            <person name="Pitluck S."/>
            <person name="Kyrpides N."/>
            <person name="Mavromatis K."/>
            <person name="Ivanova N."/>
            <person name="Mikhailova N."/>
            <person name="Pagani I."/>
            <person name="Chertkov O."/>
            <person name="Detter J.C."/>
            <person name="Han C."/>
            <person name="Tapia R."/>
            <person name="Land M."/>
            <person name="Hauser L."/>
            <person name="Markowitz V."/>
            <person name="Cheng J.-F."/>
            <person name="Hugenholtz P."/>
            <person name="Woyke T."/>
            <person name="Wu D."/>
            <person name="Tindall B."/>
            <person name="Pomrenke H.G."/>
            <person name="Brambilla E."/>
            <person name="Klenk H.-P."/>
            <person name="Eisen J.A."/>
        </authorList>
    </citation>
    <scope>NUCLEOTIDE SEQUENCE [LARGE SCALE GENOMIC DNA]</scope>
    <source>
        <strain evidence="2">DSM 16823 / RW262 / RW262</strain>
    </source>
</reference>
<keyword evidence="2" id="KW-1185">Reference proteome</keyword>
<gene>
    <name evidence="1" type="ordered locus">Fluta_1848</name>
</gene>
<proteinExistence type="predicted"/>
<dbReference type="OrthoDB" id="9625525at2"/>
<dbReference type="HOGENOM" id="CLU_1666825_0_0_10"/>
<dbReference type="RefSeq" id="WP_013686605.1">
    <property type="nucleotide sequence ID" value="NC_015321.1"/>
</dbReference>
<name>F2IIC6_FLUTR</name>
<reference evidence="1 2" key="1">
    <citation type="journal article" date="2011" name="Stand. Genomic Sci.">
        <title>Complete genome sequence of the gliding freshwater bacterium Fluviicola taffensis type strain (RW262).</title>
        <authorList>
            <person name="Woyke T."/>
            <person name="Chertkov O."/>
            <person name="Lapidus A."/>
            <person name="Nolan M."/>
            <person name="Lucas S."/>
            <person name="Del Rio T.G."/>
            <person name="Tice H."/>
            <person name="Cheng J.F."/>
            <person name="Tapia R."/>
            <person name="Han C."/>
            <person name="Goodwin L."/>
            <person name="Pitluck S."/>
            <person name="Liolios K."/>
            <person name="Pagani I."/>
            <person name="Ivanova N."/>
            <person name="Huntemann M."/>
            <person name="Mavromatis K."/>
            <person name="Mikhailova N."/>
            <person name="Pati A."/>
            <person name="Chen A."/>
            <person name="Palaniappan K."/>
            <person name="Land M."/>
            <person name="Hauser L."/>
            <person name="Brambilla E.M."/>
            <person name="Rohde M."/>
            <person name="Mwirichia R."/>
            <person name="Sikorski J."/>
            <person name="Tindall B.J."/>
            <person name="Goker M."/>
            <person name="Bristow J."/>
            <person name="Eisen J.A."/>
            <person name="Markowitz V."/>
            <person name="Hugenholtz P."/>
            <person name="Klenk H.P."/>
            <person name="Kyrpides N.C."/>
        </authorList>
    </citation>
    <scope>NUCLEOTIDE SEQUENCE [LARGE SCALE GENOMIC DNA]</scope>
    <source>
        <strain evidence="2">DSM 16823 / RW262 / RW262</strain>
    </source>
</reference>
<dbReference type="PROSITE" id="PS51257">
    <property type="entry name" value="PROKAR_LIPOPROTEIN"/>
    <property type="match status" value="1"/>
</dbReference>
<organism evidence="1 2">
    <name type="scientific">Fluviicola taffensis (strain DSM 16823 / NCIMB 13979 / RW262)</name>
    <dbReference type="NCBI Taxonomy" id="755732"/>
    <lineage>
        <taxon>Bacteria</taxon>
        <taxon>Pseudomonadati</taxon>
        <taxon>Bacteroidota</taxon>
        <taxon>Flavobacteriia</taxon>
        <taxon>Flavobacteriales</taxon>
        <taxon>Crocinitomicaceae</taxon>
        <taxon>Fluviicola</taxon>
    </lineage>
</organism>
<dbReference type="Proteomes" id="UP000007463">
    <property type="component" value="Chromosome"/>
</dbReference>
<dbReference type="EMBL" id="CP002542">
    <property type="protein sequence ID" value="AEA43835.1"/>
    <property type="molecule type" value="Genomic_DNA"/>
</dbReference>
<evidence type="ECO:0000313" key="2">
    <source>
        <dbReference type="Proteomes" id="UP000007463"/>
    </source>
</evidence>
<dbReference type="AlphaFoldDB" id="F2IIC6"/>
<dbReference type="STRING" id="755732.Fluta_1848"/>